<keyword evidence="3" id="KW-1185">Reference proteome</keyword>
<sequence>MLDQSRAVGLSKTPFWSGLVLTRSFPGVQIYDGPIRVHNCTFRNYVALDGRHSSALGFRLNNSWQSCPNNNVSSIRFDHVPMSSRVFFGEPGPWFSQMHLDGDKTTVFHDVDGSVSEFPGAFLSSRTTGFCATRTAWTSPTGKLPSAAAATPRSTSRSGTLPA</sequence>
<evidence type="ECO:0008006" key="4">
    <source>
        <dbReference type="Google" id="ProtNLM"/>
    </source>
</evidence>
<proteinExistence type="predicted"/>
<gene>
    <name evidence="2" type="ORF">OJAV_G00027640</name>
</gene>
<dbReference type="InterPro" id="IPR052252">
    <property type="entry name" value="CEMIP/CEMIP2"/>
</dbReference>
<dbReference type="AlphaFoldDB" id="A0A3S2N661"/>
<accession>A0A3S2N661</accession>
<evidence type="ECO:0000313" key="2">
    <source>
        <dbReference type="EMBL" id="RVE74995.1"/>
    </source>
</evidence>
<dbReference type="OrthoDB" id="120976at2759"/>
<name>A0A3S2N661_ORYJA</name>
<reference evidence="2 3" key="1">
    <citation type="submission" date="2018-11" db="EMBL/GenBank/DDBJ databases">
        <authorList>
            <person name="Lopez-Roques C."/>
            <person name="Donnadieu C."/>
            <person name="Bouchez O."/>
            <person name="Klopp C."/>
            <person name="Cabau C."/>
            <person name="Zahm M."/>
        </authorList>
    </citation>
    <scope>NUCLEOTIDE SEQUENCE [LARGE SCALE GENOMIC DNA]</scope>
    <source>
        <strain evidence="2">RS831</strain>
        <tissue evidence="2">Whole body</tissue>
    </source>
</reference>
<evidence type="ECO:0000256" key="1">
    <source>
        <dbReference type="SAM" id="MobiDB-lite"/>
    </source>
</evidence>
<reference evidence="2 3" key="2">
    <citation type="submission" date="2019-01" db="EMBL/GenBank/DDBJ databases">
        <title>A chromosome length genome reference of the Java medaka (oryzias javanicus).</title>
        <authorList>
            <person name="Herpin A."/>
            <person name="Takehana Y."/>
            <person name="Naruse K."/>
            <person name="Ansai S."/>
            <person name="Kawaguchi M."/>
        </authorList>
    </citation>
    <scope>NUCLEOTIDE SEQUENCE [LARGE SCALE GENOMIC DNA]</scope>
    <source>
        <strain evidence="2">RS831</strain>
        <tissue evidence="2">Whole body</tissue>
    </source>
</reference>
<feature type="region of interest" description="Disordered" evidence="1">
    <location>
        <begin position="141"/>
        <end position="163"/>
    </location>
</feature>
<dbReference type="PANTHER" id="PTHR15535">
    <property type="entry name" value="TRANSMEMBRANE PROTEIN 2-RELATED"/>
    <property type="match status" value="1"/>
</dbReference>
<evidence type="ECO:0000313" key="3">
    <source>
        <dbReference type="Proteomes" id="UP000283210"/>
    </source>
</evidence>
<organism evidence="2 3">
    <name type="scientific">Oryzias javanicus</name>
    <name type="common">Javanese ricefish</name>
    <name type="synonym">Aplocheilus javanicus</name>
    <dbReference type="NCBI Taxonomy" id="123683"/>
    <lineage>
        <taxon>Eukaryota</taxon>
        <taxon>Metazoa</taxon>
        <taxon>Chordata</taxon>
        <taxon>Craniata</taxon>
        <taxon>Vertebrata</taxon>
        <taxon>Euteleostomi</taxon>
        <taxon>Actinopterygii</taxon>
        <taxon>Neopterygii</taxon>
        <taxon>Teleostei</taxon>
        <taxon>Neoteleostei</taxon>
        <taxon>Acanthomorphata</taxon>
        <taxon>Ovalentaria</taxon>
        <taxon>Atherinomorphae</taxon>
        <taxon>Beloniformes</taxon>
        <taxon>Adrianichthyidae</taxon>
        <taxon>Oryziinae</taxon>
        <taxon>Oryzias</taxon>
    </lineage>
</organism>
<protein>
    <recommendedName>
        <fullName evidence="4">Right handed beta helix domain-containing protein</fullName>
    </recommendedName>
</protein>
<dbReference type="EMBL" id="CM012439">
    <property type="protein sequence ID" value="RVE74995.1"/>
    <property type="molecule type" value="Genomic_DNA"/>
</dbReference>
<dbReference type="PANTHER" id="PTHR15535:SF15">
    <property type="entry name" value="CELL MIGRATION-INDUCING AND HYALURONAN-BINDING PROTEIN"/>
    <property type="match status" value="1"/>
</dbReference>
<feature type="compositionally biased region" description="Low complexity" evidence="1">
    <location>
        <begin position="145"/>
        <end position="163"/>
    </location>
</feature>
<dbReference type="Proteomes" id="UP000283210">
    <property type="component" value="Chromosome 3"/>
</dbReference>